<dbReference type="EMBL" id="CP034338">
    <property type="protein sequence ID" value="AZL68821.1"/>
    <property type="molecule type" value="Genomic_DNA"/>
</dbReference>
<sequence length="117" mass="12479">MTKSDVVGVEFFEVSPPEQDGQLVWEGVLRVTGMGLDQKELVVAFKTKQQHELVAILSAGAGLDLEVKTKMQHEIVALAQAAKLGGGHLILNGLSTKQQHELVAIATAGKGHVTLKD</sequence>
<evidence type="ECO:0000313" key="2">
    <source>
        <dbReference type="Proteomes" id="UP000268230"/>
    </source>
</evidence>
<proteinExistence type="predicted"/>
<organism evidence="1 2">
    <name type="scientific">Pseudomonas entomophila</name>
    <dbReference type="NCBI Taxonomy" id="312306"/>
    <lineage>
        <taxon>Bacteria</taxon>
        <taxon>Pseudomonadati</taxon>
        <taxon>Pseudomonadota</taxon>
        <taxon>Gammaproteobacteria</taxon>
        <taxon>Pseudomonadales</taxon>
        <taxon>Pseudomonadaceae</taxon>
        <taxon>Pseudomonas</taxon>
    </lineage>
</organism>
<reference evidence="1 2" key="1">
    <citation type="submission" date="2018-12" db="EMBL/GenBank/DDBJ databases">
        <authorList>
            <person name="Li S."/>
            <person name="Yang R."/>
            <person name="Chen G."/>
            <person name="Zou L."/>
            <person name="Zhang C."/>
            <person name="Chen Y."/>
            <person name="Liu Z."/>
            <person name="Li Y."/>
            <person name="Yan Y."/>
            <person name="Huang M."/>
            <person name="Chen T."/>
        </authorList>
    </citation>
    <scope>NUCLEOTIDE SEQUENCE [LARGE SCALE GENOMIC DNA]</scope>
    <source>
        <strain evidence="1 2">1257</strain>
    </source>
</reference>
<evidence type="ECO:0000313" key="1">
    <source>
        <dbReference type="EMBL" id="AZL68821.1"/>
    </source>
</evidence>
<name>A0A3Q8U0T6_9PSED</name>
<dbReference type="AlphaFoldDB" id="A0A3Q8U0T6"/>
<dbReference type="OrthoDB" id="9903874at2"/>
<gene>
    <name evidence="1" type="ORF">EJA05_14245</name>
</gene>
<accession>A0A3Q8U0T6</accession>
<protein>
    <submittedName>
        <fullName evidence="1">Uncharacterized protein</fullName>
    </submittedName>
</protein>
<dbReference type="KEGG" id="pory:EJA05_14245"/>
<dbReference type="Proteomes" id="UP000268230">
    <property type="component" value="Chromosome"/>
</dbReference>